<evidence type="ECO:0000313" key="2">
    <source>
        <dbReference type="EMBL" id="QDT95808.1"/>
    </source>
</evidence>
<sequence length="204" mass="23568">MDLQETTFTNTFGEALGPLLVFVRSTYFFEAYVFMPVMTAISIPIFLSLIRCEEFKTSARKSKLWFVMYYSLCFLATNVTAVAFKTLIVEELDYTTHVWYEAFVGPMHFYILSVILSYLWLISQNCGSSLRLYLIVYIQIGLLGGYATGLYRLLNEPLNILDPTSGVSGILFLIWFGIFNWDILRRVETSHFKLMEIANHKSSY</sequence>
<dbReference type="EMBL" id="CP037920">
    <property type="protein sequence ID" value="QDT95808.1"/>
    <property type="molecule type" value="Genomic_DNA"/>
</dbReference>
<reference evidence="2 3" key="1">
    <citation type="submission" date="2019-03" db="EMBL/GenBank/DDBJ databases">
        <title>Deep-cultivation of Planctomycetes and their phenomic and genomic characterization uncovers novel biology.</title>
        <authorList>
            <person name="Wiegand S."/>
            <person name="Jogler M."/>
            <person name="Boedeker C."/>
            <person name="Pinto D."/>
            <person name="Vollmers J."/>
            <person name="Rivas-Marin E."/>
            <person name="Kohn T."/>
            <person name="Peeters S.H."/>
            <person name="Heuer A."/>
            <person name="Rast P."/>
            <person name="Oberbeckmann S."/>
            <person name="Bunk B."/>
            <person name="Jeske O."/>
            <person name="Meyerdierks A."/>
            <person name="Storesund J.E."/>
            <person name="Kallscheuer N."/>
            <person name="Luecker S."/>
            <person name="Lage O.M."/>
            <person name="Pohl T."/>
            <person name="Merkel B.J."/>
            <person name="Hornburger P."/>
            <person name="Mueller R.-W."/>
            <person name="Bruemmer F."/>
            <person name="Labrenz M."/>
            <person name="Spormann A.M."/>
            <person name="Op den Camp H."/>
            <person name="Overmann J."/>
            <person name="Amann R."/>
            <person name="Jetten M.S.M."/>
            <person name="Mascher T."/>
            <person name="Medema M.H."/>
            <person name="Devos D.P."/>
            <person name="Kaster A.-K."/>
            <person name="Ovreas L."/>
            <person name="Rohde M."/>
            <person name="Galperin M.Y."/>
            <person name="Jogler C."/>
        </authorList>
    </citation>
    <scope>NUCLEOTIDE SEQUENCE [LARGE SCALE GENOMIC DNA]</scope>
    <source>
        <strain evidence="2 3">V144</strain>
    </source>
</reference>
<dbReference type="RefSeq" id="WP_144982885.1">
    <property type="nucleotide sequence ID" value="NZ_CP037920.1"/>
</dbReference>
<dbReference type="Proteomes" id="UP000318704">
    <property type="component" value="Chromosome"/>
</dbReference>
<organism evidence="2 3">
    <name type="scientific">Gimesia aquarii</name>
    <dbReference type="NCBI Taxonomy" id="2527964"/>
    <lineage>
        <taxon>Bacteria</taxon>
        <taxon>Pseudomonadati</taxon>
        <taxon>Planctomycetota</taxon>
        <taxon>Planctomycetia</taxon>
        <taxon>Planctomycetales</taxon>
        <taxon>Planctomycetaceae</taxon>
        <taxon>Gimesia</taxon>
    </lineage>
</organism>
<proteinExistence type="predicted"/>
<name>A0A517VS12_9PLAN</name>
<accession>A0A517VS12</accession>
<keyword evidence="1" id="KW-1133">Transmembrane helix</keyword>
<feature type="transmembrane region" description="Helical" evidence="1">
    <location>
        <begin position="166"/>
        <end position="184"/>
    </location>
</feature>
<feature type="transmembrane region" description="Helical" evidence="1">
    <location>
        <begin position="134"/>
        <end position="154"/>
    </location>
</feature>
<evidence type="ECO:0000256" key="1">
    <source>
        <dbReference type="SAM" id="Phobius"/>
    </source>
</evidence>
<keyword evidence="1" id="KW-0812">Transmembrane</keyword>
<evidence type="ECO:0000313" key="3">
    <source>
        <dbReference type="Proteomes" id="UP000318704"/>
    </source>
</evidence>
<feature type="transmembrane region" description="Helical" evidence="1">
    <location>
        <begin position="31"/>
        <end position="52"/>
    </location>
</feature>
<dbReference type="AlphaFoldDB" id="A0A517VS12"/>
<feature type="transmembrane region" description="Helical" evidence="1">
    <location>
        <begin position="103"/>
        <end position="122"/>
    </location>
</feature>
<protein>
    <submittedName>
        <fullName evidence="2">Uncharacterized protein</fullName>
    </submittedName>
</protein>
<feature type="transmembrane region" description="Helical" evidence="1">
    <location>
        <begin position="64"/>
        <end position="83"/>
    </location>
</feature>
<gene>
    <name evidence="2" type="ORF">V144x_12550</name>
</gene>
<dbReference type="KEGG" id="gaw:V144x_12550"/>
<keyword evidence="1" id="KW-0472">Membrane</keyword>